<dbReference type="PROSITE" id="PS01124">
    <property type="entry name" value="HTH_ARAC_FAMILY_2"/>
    <property type="match status" value="1"/>
</dbReference>
<dbReference type="SUPFAM" id="SSF46689">
    <property type="entry name" value="Homeodomain-like"/>
    <property type="match status" value="2"/>
</dbReference>
<evidence type="ECO:0000256" key="3">
    <source>
        <dbReference type="ARBA" id="ARBA00023163"/>
    </source>
</evidence>
<feature type="domain" description="HTH araC/xylS-type" evidence="4">
    <location>
        <begin position="120"/>
        <end position="218"/>
    </location>
</feature>
<accession>A0ABQ4N011</accession>
<dbReference type="Proteomes" id="UP000680304">
    <property type="component" value="Unassembled WGS sequence"/>
</dbReference>
<dbReference type="EMBL" id="BOVJ01000002">
    <property type="protein sequence ID" value="GIQ61498.1"/>
    <property type="molecule type" value="Genomic_DNA"/>
</dbReference>
<sequence>MFAHVSPECPYIRSVFHFDHELMGDSLSGFPARRGLLDSMCRGQREEYAFDLGDRIGYAEEVCRIYGRAAASGHGESYEEASLLLLQLLNAIVSVLGARREAGAARTDADGPQRPFRYAESVMRWIEAHYAEEFRLDKLADGLHLSKFYVSRIFREETGSSITDYLTARRIKQACRLLQTTSLPVERIGGEVGLPNPSYFVRLFKRHVGTTPLKYRYEVRARL</sequence>
<evidence type="ECO:0000256" key="2">
    <source>
        <dbReference type="ARBA" id="ARBA00023125"/>
    </source>
</evidence>
<dbReference type="PANTHER" id="PTHR43280">
    <property type="entry name" value="ARAC-FAMILY TRANSCRIPTIONAL REGULATOR"/>
    <property type="match status" value="1"/>
</dbReference>
<evidence type="ECO:0000313" key="6">
    <source>
        <dbReference type="Proteomes" id="UP000680304"/>
    </source>
</evidence>
<evidence type="ECO:0000313" key="5">
    <source>
        <dbReference type="EMBL" id="GIQ61498.1"/>
    </source>
</evidence>
<keyword evidence="2" id="KW-0238">DNA-binding</keyword>
<keyword evidence="1" id="KW-0805">Transcription regulation</keyword>
<reference evidence="5 6" key="1">
    <citation type="submission" date="2021-04" db="EMBL/GenBank/DDBJ databases">
        <title>Draft genome sequence of Paenibacillus cisolokensis, LC2-13A.</title>
        <authorList>
            <person name="Uke A."/>
            <person name="Chhe C."/>
            <person name="Baramee S."/>
            <person name="Kosugi A."/>
        </authorList>
    </citation>
    <scope>NUCLEOTIDE SEQUENCE [LARGE SCALE GENOMIC DNA]</scope>
    <source>
        <strain evidence="5 6">LC2-13A</strain>
    </source>
</reference>
<dbReference type="InterPro" id="IPR009057">
    <property type="entry name" value="Homeodomain-like_sf"/>
</dbReference>
<keyword evidence="6" id="KW-1185">Reference proteome</keyword>
<evidence type="ECO:0000256" key="1">
    <source>
        <dbReference type="ARBA" id="ARBA00023015"/>
    </source>
</evidence>
<dbReference type="PANTHER" id="PTHR43280:SF28">
    <property type="entry name" value="HTH-TYPE TRANSCRIPTIONAL ACTIVATOR RHAS"/>
    <property type="match status" value="1"/>
</dbReference>
<dbReference type="InterPro" id="IPR018060">
    <property type="entry name" value="HTH_AraC"/>
</dbReference>
<evidence type="ECO:0000259" key="4">
    <source>
        <dbReference type="PROSITE" id="PS01124"/>
    </source>
</evidence>
<dbReference type="SMART" id="SM00342">
    <property type="entry name" value="HTH_ARAC"/>
    <property type="match status" value="1"/>
</dbReference>
<dbReference type="Pfam" id="PF12833">
    <property type="entry name" value="HTH_18"/>
    <property type="match status" value="1"/>
</dbReference>
<comment type="caution">
    <text evidence="5">The sequence shown here is derived from an EMBL/GenBank/DDBJ whole genome shotgun (WGS) entry which is preliminary data.</text>
</comment>
<organism evidence="5 6">
    <name type="scientific">Paenibacillus cisolokensis</name>
    <dbReference type="NCBI Taxonomy" id="1658519"/>
    <lineage>
        <taxon>Bacteria</taxon>
        <taxon>Bacillati</taxon>
        <taxon>Bacillota</taxon>
        <taxon>Bacilli</taxon>
        <taxon>Bacillales</taxon>
        <taxon>Paenibacillaceae</taxon>
        <taxon>Paenibacillus</taxon>
    </lineage>
</organism>
<proteinExistence type="predicted"/>
<dbReference type="Gene3D" id="1.10.10.60">
    <property type="entry name" value="Homeodomain-like"/>
    <property type="match status" value="2"/>
</dbReference>
<name>A0ABQ4N011_9BACL</name>
<gene>
    <name evidence="5" type="ORF">PACILC2_00660</name>
</gene>
<keyword evidence="3" id="KW-0804">Transcription</keyword>
<protein>
    <recommendedName>
        <fullName evidence="4">HTH araC/xylS-type domain-containing protein</fullName>
    </recommendedName>
</protein>